<evidence type="ECO:0000256" key="3">
    <source>
        <dbReference type="ARBA" id="ARBA00022692"/>
    </source>
</evidence>
<dbReference type="PROSITE" id="PS51257">
    <property type="entry name" value="PROKAR_LIPOPROTEIN"/>
    <property type="match status" value="1"/>
</dbReference>
<protein>
    <submittedName>
        <fullName evidence="7">Sodium pump decarboxylase gamma subunit</fullName>
    </submittedName>
</protein>
<keyword evidence="3 6" id="KW-0812">Transmembrane</keyword>
<dbReference type="Pfam" id="PF04277">
    <property type="entry name" value="OAD_gamma"/>
    <property type="match status" value="1"/>
</dbReference>
<dbReference type="GO" id="GO:0005886">
    <property type="term" value="C:plasma membrane"/>
    <property type="evidence" value="ECO:0007669"/>
    <property type="project" value="UniProtKB-SubCell"/>
</dbReference>
<organism evidence="7 8">
    <name type="scientific">Frisingicoccus caecimuris</name>
    <dbReference type="NCBI Taxonomy" id="1796636"/>
    <lineage>
        <taxon>Bacteria</taxon>
        <taxon>Bacillati</taxon>
        <taxon>Bacillota</taxon>
        <taxon>Clostridia</taxon>
        <taxon>Lachnospirales</taxon>
        <taxon>Lachnospiraceae</taxon>
        <taxon>Frisingicoccus</taxon>
    </lineage>
</organism>
<dbReference type="AlphaFoldDB" id="A0A4R2LEB5"/>
<accession>A0A4R2LEB5</accession>
<keyword evidence="2" id="KW-1003">Cell membrane</keyword>
<reference evidence="7 8" key="1">
    <citation type="submission" date="2019-03" db="EMBL/GenBank/DDBJ databases">
        <title>Genomic Encyclopedia of Type Strains, Phase IV (KMG-IV): sequencing the most valuable type-strain genomes for metagenomic binning, comparative biology and taxonomic classification.</title>
        <authorList>
            <person name="Goeker M."/>
        </authorList>
    </citation>
    <scope>NUCLEOTIDE SEQUENCE [LARGE SCALE GENOMIC DNA]</scope>
    <source>
        <strain evidence="7 8">DSM 28559</strain>
    </source>
</reference>
<comment type="subcellular location">
    <subcellularLocation>
        <location evidence="1">Cell membrane</location>
    </subcellularLocation>
</comment>
<evidence type="ECO:0000256" key="1">
    <source>
        <dbReference type="ARBA" id="ARBA00004236"/>
    </source>
</evidence>
<dbReference type="InterPro" id="IPR005899">
    <property type="entry name" value="Na_pump_deCOase"/>
</dbReference>
<dbReference type="GO" id="GO:0036376">
    <property type="term" value="P:sodium ion export across plasma membrane"/>
    <property type="evidence" value="ECO:0007669"/>
    <property type="project" value="InterPro"/>
</dbReference>
<feature type="transmembrane region" description="Helical" evidence="6">
    <location>
        <begin position="40"/>
        <end position="61"/>
    </location>
</feature>
<keyword evidence="5 6" id="KW-0472">Membrane</keyword>
<keyword evidence="8" id="KW-1185">Reference proteome</keyword>
<evidence type="ECO:0000313" key="8">
    <source>
        <dbReference type="Proteomes" id="UP000295711"/>
    </source>
</evidence>
<dbReference type="RefSeq" id="WP_132087561.1">
    <property type="nucleotide sequence ID" value="NZ_JANKAQ010000002.1"/>
</dbReference>
<keyword evidence="4 6" id="KW-1133">Transmembrane helix</keyword>
<gene>
    <name evidence="7" type="ORF">EV212_101219</name>
</gene>
<sequence>MMKKITLLLFTLVTVFGCTACGQARSENMGEIMKKAGLNTVMGMGTVFLVLILISIIIYLLGFIGKAQKKRPAETVGVSVTPAEPQVMETPAEPEDLTDDFELVAVIAAAIAASEGVPADQLVVRSIRRKASPNRWKNV</sequence>
<evidence type="ECO:0000256" key="5">
    <source>
        <dbReference type="ARBA" id="ARBA00023136"/>
    </source>
</evidence>
<dbReference type="GO" id="GO:0015081">
    <property type="term" value="F:sodium ion transmembrane transporter activity"/>
    <property type="evidence" value="ECO:0007669"/>
    <property type="project" value="InterPro"/>
</dbReference>
<comment type="caution">
    <text evidence="7">The sequence shown here is derived from an EMBL/GenBank/DDBJ whole genome shotgun (WGS) entry which is preliminary data.</text>
</comment>
<name>A0A4R2LEB5_9FIRM</name>
<evidence type="ECO:0000313" key="7">
    <source>
        <dbReference type="EMBL" id="TCO86432.1"/>
    </source>
</evidence>
<evidence type="ECO:0000256" key="6">
    <source>
        <dbReference type="SAM" id="Phobius"/>
    </source>
</evidence>
<dbReference type="NCBIfam" id="TIGR01195">
    <property type="entry name" value="oadG_fam"/>
    <property type="match status" value="1"/>
</dbReference>
<evidence type="ECO:0000256" key="4">
    <source>
        <dbReference type="ARBA" id="ARBA00022989"/>
    </source>
</evidence>
<proteinExistence type="predicted"/>
<dbReference type="EMBL" id="SLXA01000001">
    <property type="protein sequence ID" value="TCO86432.1"/>
    <property type="molecule type" value="Genomic_DNA"/>
</dbReference>
<dbReference type="Proteomes" id="UP000295711">
    <property type="component" value="Unassembled WGS sequence"/>
</dbReference>
<dbReference type="OrthoDB" id="1912660at2"/>
<evidence type="ECO:0000256" key="2">
    <source>
        <dbReference type="ARBA" id="ARBA00022475"/>
    </source>
</evidence>